<keyword evidence="6 9" id="KW-0378">Hydrolase</keyword>
<dbReference type="SUPFAM" id="SSF103025">
    <property type="entry name" value="Folate-binding domain"/>
    <property type="match status" value="1"/>
</dbReference>
<name>A0ABV3SG02_9HYPH</name>
<dbReference type="EMBL" id="JBDPGJ010000002">
    <property type="protein sequence ID" value="MEX0405688.1"/>
    <property type="molecule type" value="Genomic_DNA"/>
</dbReference>
<keyword evidence="10" id="KW-1185">Reference proteome</keyword>
<dbReference type="NCBIfam" id="TIGR00231">
    <property type="entry name" value="small_GTP"/>
    <property type="match status" value="1"/>
</dbReference>
<feature type="binding site" evidence="6">
    <location>
        <begin position="246"/>
        <end position="252"/>
    </location>
    <ligand>
        <name>GTP</name>
        <dbReference type="ChEBI" id="CHEBI:37565"/>
    </ligand>
</feature>
<evidence type="ECO:0000256" key="7">
    <source>
        <dbReference type="RuleBase" id="RU003313"/>
    </source>
</evidence>
<keyword evidence="6" id="KW-0460">Magnesium</keyword>
<evidence type="ECO:0000256" key="5">
    <source>
        <dbReference type="ARBA" id="ARBA00023134"/>
    </source>
</evidence>
<keyword evidence="2 6" id="KW-0819">tRNA processing</keyword>
<evidence type="ECO:0000256" key="3">
    <source>
        <dbReference type="ARBA" id="ARBA00022741"/>
    </source>
</evidence>
<dbReference type="SUPFAM" id="SSF52540">
    <property type="entry name" value="P-loop containing nucleoside triphosphate hydrolases"/>
    <property type="match status" value="1"/>
</dbReference>
<dbReference type="GO" id="GO:0016787">
    <property type="term" value="F:hydrolase activity"/>
    <property type="evidence" value="ECO:0007669"/>
    <property type="project" value="UniProtKB-KW"/>
</dbReference>
<comment type="subcellular location">
    <subcellularLocation>
        <location evidence="6">Cytoplasm</location>
    </subcellularLocation>
</comment>
<dbReference type="InterPro" id="IPR004520">
    <property type="entry name" value="GTPase_MnmE"/>
</dbReference>
<feature type="binding site" evidence="6">
    <location>
        <position position="120"/>
    </location>
    <ligand>
        <name>(6S)-5-formyl-5,6,7,8-tetrahydrofolate</name>
        <dbReference type="ChEBI" id="CHEBI:57457"/>
    </ligand>
</feature>
<reference evidence="9 10" key="1">
    <citation type="submission" date="2024-05" db="EMBL/GenBank/DDBJ databases">
        <authorList>
            <person name="Jiang F."/>
        </authorList>
    </citation>
    <scope>NUCLEOTIDE SEQUENCE [LARGE SCALE GENOMIC DNA]</scope>
    <source>
        <strain evidence="9 10">LZ166</strain>
    </source>
</reference>
<comment type="subunit">
    <text evidence="6">Homodimer. Heterotetramer of two MnmE and two MnmG subunits.</text>
</comment>
<keyword evidence="6" id="KW-0963">Cytoplasm</keyword>
<sequence length="443" mass="47346">MMFRETIYALSSGALPSAVAVIRLSGPHVREALTRIVGFVPEPRQLVLATMRNSSGEQIDRGFVSYFAAPASFTGEDAAELDSHGGKAVVAALLKELSSIAGLRPADPGEFARRAYLNGKFDLTGAEALGDLIEAETEGQRRFAVANTGGRTAALYQGWRERIIHTRAMIEAELDFADEGDIPESIGSTVLSSVTELRQEILSHIEGYSTAEILREGFQVALIGPPNAGKSSLLNALVKRDVAIVSDEPGTTRDLVVVNLDLGGMKIVLTDTAGIREGAGKVEQQGVERARHAAGSAHLVLRLQDITAPPSFGLKDEYTDEIVVLTKIDLDERVSVGDPPDPGHLAVSAKTGEGLDALLALLQERATKATGATGGFVPFRERHLVHLREAERLLGEFSAARNLGLELQAELLRGASLALGRIIGDVDVEDLLDVIFSRFCVGK</sequence>
<gene>
    <name evidence="6 9" type="primary">mnmE</name>
    <name evidence="6" type="synonym">trmE</name>
    <name evidence="9" type="ORF">ABGN05_08450</name>
</gene>
<keyword evidence="4 6" id="KW-0630">Potassium</keyword>
<dbReference type="CDD" id="cd04164">
    <property type="entry name" value="trmE"/>
    <property type="match status" value="1"/>
</dbReference>
<dbReference type="InterPro" id="IPR018948">
    <property type="entry name" value="GTP-bd_TrmE_N"/>
</dbReference>
<dbReference type="InterPro" id="IPR027368">
    <property type="entry name" value="MnmE_dom2"/>
</dbReference>
<dbReference type="InterPro" id="IPR027417">
    <property type="entry name" value="P-loop_NTPase"/>
</dbReference>
<feature type="binding site" evidence="6">
    <location>
        <position position="80"/>
    </location>
    <ligand>
        <name>(6S)-5-formyl-5,6,7,8-tetrahydrofolate</name>
        <dbReference type="ChEBI" id="CHEBI:57457"/>
    </ligand>
</feature>
<dbReference type="RefSeq" id="WP_367953575.1">
    <property type="nucleotide sequence ID" value="NZ_JBDPGJ010000002.1"/>
</dbReference>
<keyword evidence="6" id="KW-0479">Metal-binding</keyword>
<dbReference type="Gene3D" id="1.20.120.430">
    <property type="entry name" value="tRNA modification GTPase MnmE domain 2"/>
    <property type="match status" value="1"/>
</dbReference>
<dbReference type="InterPro" id="IPR025867">
    <property type="entry name" value="MnmE_helical"/>
</dbReference>
<comment type="caution">
    <text evidence="9">The sequence shown here is derived from an EMBL/GenBank/DDBJ whole genome shotgun (WGS) entry which is preliminary data.</text>
</comment>
<feature type="binding site" evidence="6">
    <location>
        <position position="252"/>
    </location>
    <ligand>
        <name>Mg(2+)</name>
        <dbReference type="ChEBI" id="CHEBI:18420"/>
    </ligand>
</feature>
<dbReference type="PANTHER" id="PTHR42714">
    <property type="entry name" value="TRNA MODIFICATION GTPASE GTPBP3"/>
    <property type="match status" value="1"/>
</dbReference>
<dbReference type="InterPro" id="IPR031168">
    <property type="entry name" value="G_TrmE"/>
</dbReference>
<feature type="binding site" evidence="6">
    <location>
        <position position="231"/>
    </location>
    <ligand>
        <name>Mg(2+)</name>
        <dbReference type="ChEBI" id="CHEBI:18420"/>
    </ligand>
</feature>
<dbReference type="InterPro" id="IPR005225">
    <property type="entry name" value="Small_GTP-bd"/>
</dbReference>
<dbReference type="EC" id="3.6.-.-" evidence="6"/>
<evidence type="ECO:0000256" key="6">
    <source>
        <dbReference type="HAMAP-Rule" id="MF_00379"/>
    </source>
</evidence>
<dbReference type="PANTHER" id="PTHR42714:SF2">
    <property type="entry name" value="TRNA MODIFICATION GTPASE GTPBP3, MITOCHONDRIAL"/>
    <property type="match status" value="1"/>
</dbReference>
<accession>A0ABV3SG02</accession>
<protein>
    <recommendedName>
        <fullName evidence="6">tRNA modification GTPase MnmE</fullName>
        <ecNumber evidence="6">3.6.-.-</ecNumber>
    </recommendedName>
</protein>
<feature type="binding site" evidence="6">
    <location>
        <begin position="227"/>
        <end position="232"/>
    </location>
    <ligand>
        <name>GTP</name>
        <dbReference type="ChEBI" id="CHEBI:37565"/>
    </ligand>
</feature>
<organism evidence="9 10">
    <name type="scientific">Aquibium pacificus</name>
    <dbReference type="NCBI Taxonomy" id="3153579"/>
    <lineage>
        <taxon>Bacteria</taxon>
        <taxon>Pseudomonadati</taxon>
        <taxon>Pseudomonadota</taxon>
        <taxon>Alphaproteobacteria</taxon>
        <taxon>Hyphomicrobiales</taxon>
        <taxon>Phyllobacteriaceae</taxon>
        <taxon>Aquibium</taxon>
    </lineage>
</organism>
<dbReference type="InterPro" id="IPR006073">
    <property type="entry name" value="GTP-bd"/>
</dbReference>
<proteinExistence type="inferred from homology"/>
<evidence type="ECO:0000259" key="8">
    <source>
        <dbReference type="PROSITE" id="PS51709"/>
    </source>
</evidence>
<dbReference type="HAMAP" id="MF_00379">
    <property type="entry name" value="GTPase_MnmE"/>
    <property type="match status" value="1"/>
</dbReference>
<dbReference type="CDD" id="cd14858">
    <property type="entry name" value="TrmE_N"/>
    <property type="match status" value="1"/>
</dbReference>
<evidence type="ECO:0000313" key="9">
    <source>
        <dbReference type="EMBL" id="MEX0405688.1"/>
    </source>
</evidence>
<comment type="cofactor">
    <cofactor evidence="6">
        <name>K(+)</name>
        <dbReference type="ChEBI" id="CHEBI:29103"/>
    </cofactor>
    <text evidence="6">Binds 1 potassium ion per subunit.</text>
</comment>
<feature type="domain" description="TrmE-type G" evidence="8">
    <location>
        <begin position="217"/>
        <end position="367"/>
    </location>
</feature>
<dbReference type="Pfam" id="PF10396">
    <property type="entry name" value="TrmE_N"/>
    <property type="match status" value="1"/>
</dbReference>
<dbReference type="PROSITE" id="PS51709">
    <property type="entry name" value="G_TRME"/>
    <property type="match status" value="1"/>
</dbReference>
<evidence type="ECO:0000256" key="2">
    <source>
        <dbReference type="ARBA" id="ARBA00022694"/>
    </source>
</evidence>
<evidence type="ECO:0000256" key="4">
    <source>
        <dbReference type="ARBA" id="ARBA00022958"/>
    </source>
</evidence>
<evidence type="ECO:0000256" key="1">
    <source>
        <dbReference type="ARBA" id="ARBA00011043"/>
    </source>
</evidence>
<dbReference type="NCBIfam" id="NF003661">
    <property type="entry name" value="PRK05291.1-3"/>
    <property type="match status" value="1"/>
</dbReference>
<dbReference type="Pfam" id="PF12631">
    <property type="entry name" value="MnmE_helical"/>
    <property type="match status" value="1"/>
</dbReference>
<dbReference type="Gene3D" id="3.40.50.300">
    <property type="entry name" value="P-loop containing nucleotide triphosphate hydrolases"/>
    <property type="match status" value="1"/>
</dbReference>
<dbReference type="Proteomes" id="UP001556692">
    <property type="component" value="Unassembled WGS sequence"/>
</dbReference>
<keyword evidence="5 6" id="KW-0342">GTP-binding</keyword>
<dbReference type="NCBIfam" id="TIGR00450">
    <property type="entry name" value="mnmE_trmE_thdF"/>
    <property type="match status" value="1"/>
</dbReference>
<comment type="caution">
    <text evidence="6">Lacks conserved residue(s) required for the propagation of feature annotation.</text>
</comment>
<feature type="binding site" evidence="6">
    <location>
        <begin position="271"/>
        <end position="274"/>
    </location>
    <ligand>
        <name>GTP</name>
        <dbReference type="ChEBI" id="CHEBI:37565"/>
    </ligand>
</feature>
<comment type="function">
    <text evidence="6">Exhibits a very high intrinsic GTPase hydrolysis rate. Involved in the addition of a carboxymethylaminomethyl (cmnm) group at the wobble position (U34) of certain tRNAs, forming tRNA-cmnm(5)s(2)U34.</text>
</comment>
<dbReference type="Pfam" id="PF01926">
    <property type="entry name" value="MMR_HSR1"/>
    <property type="match status" value="1"/>
</dbReference>
<dbReference type="PRINTS" id="PR00326">
    <property type="entry name" value="GTP1OBG"/>
</dbReference>
<evidence type="ECO:0000313" key="10">
    <source>
        <dbReference type="Proteomes" id="UP001556692"/>
    </source>
</evidence>
<keyword evidence="3 6" id="KW-0547">Nucleotide-binding</keyword>
<feature type="binding site" evidence="6">
    <location>
        <position position="443"/>
    </location>
    <ligand>
        <name>(6S)-5-formyl-5,6,7,8-tetrahydrofolate</name>
        <dbReference type="ChEBI" id="CHEBI:57457"/>
    </ligand>
</feature>
<feature type="binding site" evidence="6">
    <location>
        <position position="23"/>
    </location>
    <ligand>
        <name>(6S)-5-formyl-5,6,7,8-tetrahydrofolate</name>
        <dbReference type="ChEBI" id="CHEBI:57457"/>
    </ligand>
</feature>
<dbReference type="Gene3D" id="3.30.1360.120">
    <property type="entry name" value="Probable tRNA modification gtpase trme, domain 1"/>
    <property type="match status" value="1"/>
</dbReference>
<comment type="similarity">
    <text evidence="1 6 7">Belongs to the TRAFAC class TrmE-Era-EngA-EngB-Septin-like GTPase superfamily. TrmE GTPase family.</text>
</comment>
<dbReference type="InterPro" id="IPR027266">
    <property type="entry name" value="TrmE/GcvT-like"/>
</dbReference>